<dbReference type="RefSeq" id="WP_344284372.1">
    <property type="nucleotide sequence ID" value="NZ_BAAAHV010000022.1"/>
</dbReference>
<name>A0ABW5I3F3_9PSEU</name>
<keyword evidence="5 8" id="KW-0449">Lipoprotein</keyword>
<keyword evidence="9" id="KW-1185">Reference proteome</keyword>
<keyword evidence="7" id="KW-1133">Transmembrane helix</keyword>
<proteinExistence type="predicted"/>
<dbReference type="EMBL" id="JBHUKQ010000014">
    <property type="protein sequence ID" value="MFD2483723.1"/>
    <property type="molecule type" value="Genomic_DNA"/>
</dbReference>
<comment type="caution">
    <text evidence="8">The sequence shown here is derived from an EMBL/GenBank/DDBJ whole genome shotgun (WGS) entry which is preliminary data.</text>
</comment>
<keyword evidence="7" id="KW-0812">Transmembrane</keyword>
<evidence type="ECO:0000313" key="9">
    <source>
        <dbReference type="Proteomes" id="UP001597542"/>
    </source>
</evidence>
<feature type="transmembrane region" description="Helical" evidence="7">
    <location>
        <begin position="161"/>
        <end position="184"/>
    </location>
</feature>
<evidence type="ECO:0000256" key="2">
    <source>
        <dbReference type="ARBA" id="ARBA00022729"/>
    </source>
</evidence>
<keyword evidence="4" id="KW-0564">Palmitate</keyword>
<evidence type="ECO:0000256" key="7">
    <source>
        <dbReference type="SAM" id="Phobius"/>
    </source>
</evidence>
<protein>
    <submittedName>
        <fullName evidence="8">LppP/LprE family lipoprotein</fullName>
    </submittedName>
</protein>
<keyword evidence="2" id="KW-0732">Signal</keyword>
<evidence type="ECO:0000256" key="3">
    <source>
        <dbReference type="ARBA" id="ARBA00023136"/>
    </source>
</evidence>
<feature type="transmembrane region" description="Helical" evidence="7">
    <location>
        <begin position="134"/>
        <end position="155"/>
    </location>
</feature>
<dbReference type="Proteomes" id="UP001597542">
    <property type="component" value="Unassembled WGS sequence"/>
</dbReference>
<organism evidence="8 9">
    <name type="scientific">Amycolatopsis albidoflavus</name>
    <dbReference type="NCBI Taxonomy" id="102226"/>
    <lineage>
        <taxon>Bacteria</taxon>
        <taxon>Bacillati</taxon>
        <taxon>Actinomycetota</taxon>
        <taxon>Actinomycetes</taxon>
        <taxon>Pseudonocardiales</taxon>
        <taxon>Pseudonocardiaceae</taxon>
        <taxon>Amycolatopsis</taxon>
    </lineage>
</organism>
<feature type="transmembrane region" description="Helical" evidence="7">
    <location>
        <begin position="99"/>
        <end position="122"/>
    </location>
</feature>
<sequence length="407" mass="40913">MTDSPSGGPAPWPGAPPAAFPCPYCAQPVPAGTVLCWRCGNRLVPAAAAGDTVRRFAAATGLAAGGVLVGVSPVLPWFQAALLGNASLFDVAGLASSRTVPLVFLPVALAVCGAAAIVAAVVLREGVAARATGFVLFGVSGVLGGLLLVGLLSGVASAGGLLRIGLGPWVSVAGALLMLVGAMVPQPATRPPSASGHAVFSSIACTVAIVVAALGLTAATGIDRATHATADSTTEPALTTPSSSEPALPAPSTSEPQPSTPTSTTTSTATEESEPPAAPRTTLADAEAVVQAKGYRPYPGTSWESADGLQVILATIAESGDGYANRAFFFHDGKYLGTDTSVDSAGIQEVWSTDTTVALSYELYNAEDPLCCPTANTATVRYHWTGTRLVPLDAIPPSDPTASPSRR</sequence>
<evidence type="ECO:0000256" key="6">
    <source>
        <dbReference type="SAM" id="MobiDB-lite"/>
    </source>
</evidence>
<dbReference type="InterPro" id="IPR025971">
    <property type="entry name" value="LppP/LprE"/>
</dbReference>
<gene>
    <name evidence="8" type="ORF">ACFSUT_25825</name>
</gene>
<keyword evidence="3 7" id="KW-0472">Membrane</keyword>
<evidence type="ECO:0000256" key="1">
    <source>
        <dbReference type="ARBA" id="ARBA00022475"/>
    </source>
</evidence>
<evidence type="ECO:0000256" key="4">
    <source>
        <dbReference type="ARBA" id="ARBA00023139"/>
    </source>
</evidence>
<feature type="transmembrane region" description="Helical" evidence="7">
    <location>
        <begin position="196"/>
        <end position="216"/>
    </location>
</feature>
<feature type="region of interest" description="Disordered" evidence="6">
    <location>
        <begin position="227"/>
        <end position="283"/>
    </location>
</feature>
<keyword evidence="1" id="KW-1003">Cell membrane</keyword>
<accession>A0ABW5I3F3</accession>
<evidence type="ECO:0000313" key="8">
    <source>
        <dbReference type="EMBL" id="MFD2483723.1"/>
    </source>
</evidence>
<feature type="compositionally biased region" description="Low complexity" evidence="6">
    <location>
        <begin position="238"/>
        <end position="270"/>
    </location>
</feature>
<evidence type="ECO:0000256" key="5">
    <source>
        <dbReference type="ARBA" id="ARBA00023288"/>
    </source>
</evidence>
<reference evidence="9" key="1">
    <citation type="journal article" date="2019" name="Int. J. Syst. Evol. Microbiol.">
        <title>The Global Catalogue of Microorganisms (GCM) 10K type strain sequencing project: providing services to taxonomists for standard genome sequencing and annotation.</title>
        <authorList>
            <consortium name="The Broad Institute Genomics Platform"/>
            <consortium name="The Broad Institute Genome Sequencing Center for Infectious Disease"/>
            <person name="Wu L."/>
            <person name="Ma J."/>
        </authorList>
    </citation>
    <scope>NUCLEOTIDE SEQUENCE [LARGE SCALE GENOMIC DNA]</scope>
    <source>
        <strain evidence="9">CGMCC 4.7638</strain>
    </source>
</reference>
<dbReference type="Pfam" id="PF14041">
    <property type="entry name" value="Lipoprotein_21"/>
    <property type="match status" value="1"/>
</dbReference>
<feature type="transmembrane region" description="Helical" evidence="7">
    <location>
        <begin position="56"/>
        <end position="79"/>
    </location>
</feature>